<organism evidence="1">
    <name type="scientific">mine drainage metagenome</name>
    <dbReference type="NCBI Taxonomy" id="410659"/>
    <lineage>
        <taxon>unclassified sequences</taxon>
        <taxon>metagenomes</taxon>
        <taxon>ecological metagenomes</taxon>
    </lineage>
</organism>
<dbReference type="Pfam" id="PF05635">
    <property type="entry name" value="23S_rRNA_IVP"/>
    <property type="match status" value="1"/>
</dbReference>
<reference evidence="1" key="1">
    <citation type="submission" date="2016-10" db="EMBL/GenBank/DDBJ databases">
        <title>Sequence of Gallionella enrichment culture.</title>
        <authorList>
            <person name="Poehlein A."/>
            <person name="Muehling M."/>
            <person name="Daniel R."/>
        </authorList>
    </citation>
    <scope>NUCLEOTIDE SEQUENCE</scope>
</reference>
<dbReference type="InterPro" id="IPR012657">
    <property type="entry name" value="23S_rRNA-intervening_sequence"/>
</dbReference>
<gene>
    <name evidence="1" type="ORF">GALL_59230</name>
</gene>
<protein>
    <recommendedName>
        <fullName evidence="2">Four helix bundle protein</fullName>
    </recommendedName>
</protein>
<accession>A0A1J5T9C2</accession>
<evidence type="ECO:0000313" key="1">
    <source>
        <dbReference type="EMBL" id="OIR12856.1"/>
    </source>
</evidence>
<comment type="caution">
    <text evidence="1">The sequence shown here is derived from an EMBL/GenBank/DDBJ whole genome shotgun (WGS) entry which is preliminary data.</text>
</comment>
<name>A0A1J5T9C2_9ZZZZ</name>
<dbReference type="CDD" id="cd16377">
    <property type="entry name" value="23S_rRNA_IVP_like"/>
    <property type="match status" value="1"/>
</dbReference>
<dbReference type="PANTHER" id="PTHR38471:SF2">
    <property type="entry name" value="FOUR HELIX BUNDLE PROTEIN"/>
    <property type="match status" value="1"/>
</dbReference>
<dbReference type="NCBIfam" id="TIGR02436">
    <property type="entry name" value="four helix bundle protein"/>
    <property type="match status" value="1"/>
</dbReference>
<evidence type="ECO:0008006" key="2">
    <source>
        <dbReference type="Google" id="ProtNLM"/>
    </source>
</evidence>
<dbReference type="AlphaFoldDB" id="A0A1J5T9C2"/>
<dbReference type="PANTHER" id="PTHR38471">
    <property type="entry name" value="FOUR HELIX BUNDLE PROTEIN"/>
    <property type="match status" value="1"/>
</dbReference>
<dbReference type="SUPFAM" id="SSF158446">
    <property type="entry name" value="IVS-encoded protein-like"/>
    <property type="match status" value="1"/>
</dbReference>
<sequence>MVYKLGDLEVYNLAEDYSNLIWEIVEKWDSFAKFGLGRQITDAADSISANIAEGYGRYFLKENINFCFYARGSLLETKSWLRKCVTRNLIEKEKHELLLQQLETIHKKLNGYIKVLKTNLQKQNTTTNKQVN</sequence>
<dbReference type="EMBL" id="MLJW01000016">
    <property type="protein sequence ID" value="OIR12856.1"/>
    <property type="molecule type" value="Genomic_DNA"/>
</dbReference>
<dbReference type="Gene3D" id="1.20.1440.60">
    <property type="entry name" value="23S rRNA-intervening sequence"/>
    <property type="match status" value="1"/>
</dbReference>
<dbReference type="InterPro" id="IPR036583">
    <property type="entry name" value="23S_rRNA_IVS_sf"/>
</dbReference>
<proteinExistence type="predicted"/>